<dbReference type="SUPFAM" id="SSF54593">
    <property type="entry name" value="Glyoxalase/Bleomycin resistance protein/Dihydroxybiphenyl dioxygenase"/>
    <property type="match status" value="1"/>
</dbReference>
<comment type="caution">
    <text evidence="2">The sequence shown here is derived from an EMBL/GenBank/DDBJ whole genome shotgun (WGS) entry which is preliminary data.</text>
</comment>
<reference evidence="2" key="1">
    <citation type="journal article" date="2014" name="Int. J. Syst. Evol. Microbiol.">
        <title>Complete genome sequence of Corynebacterium casei LMG S-19264T (=DSM 44701T), isolated from a smear-ripened cheese.</title>
        <authorList>
            <consortium name="US DOE Joint Genome Institute (JGI-PGF)"/>
            <person name="Walter F."/>
            <person name="Albersmeier A."/>
            <person name="Kalinowski J."/>
            <person name="Ruckert C."/>
        </authorList>
    </citation>
    <scope>NUCLEOTIDE SEQUENCE</scope>
    <source>
        <strain evidence="2">CGMCC 1.12813</strain>
    </source>
</reference>
<protein>
    <recommendedName>
        <fullName evidence="1">VOC domain-containing protein</fullName>
    </recommendedName>
</protein>
<dbReference type="PANTHER" id="PTHR35908">
    <property type="entry name" value="HYPOTHETICAL FUSION PROTEIN"/>
    <property type="match status" value="1"/>
</dbReference>
<evidence type="ECO:0000313" key="3">
    <source>
        <dbReference type="Proteomes" id="UP000606922"/>
    </source>
</evidence>
<evidence type="ECO:0000313" key="2">
    <source>
        <dbReference type="EMBL" id="GGB00296.1"/>
    </source>
</evidence>
<dbReference type="InterPro" id="IPR037523">
    <property type="entry name" value="VOC_core"/>
</dbReference>
<gene>
    <name evidence="2" type="ORF">GCM10010979_13480</name>
</gene>
<dbReference type="Proteomes" id="UP000606922">
    <property type="component" value="Unassembled WGS sequence"/>
</dbReference>
<accession>A0A916SHC8</accession>
<dbReference type="InterPro" id="IPR041581">
    <property type="entry name" value="Glyoxalase_6"/>
</dbReference>
<dbReference type="InterPro" id="IPR029068">
    <property type="entry name" value="Glyas_Bleomycin-R_OHBP_Dase"/>
</dbReference>
<sequence length="115" mass="13000">MRMLTIGSIVWGVLDIPRAVDFWTAALDYRPREQPEDDWATLVPRQGPGTRLSLMLVTSDKPARHHMDIFAADQDAEVDRLVGLGARTVDWDYPDLADYVVLEDPDGNRFCVVQS</sequence>
<dbReference type="PANTHER" id="PTHR35908:SF1">
    <property type="entry name" value="CONSERVED PROTEIN"/>
    <property type="match status" value="1"/>
</dbReference>
<dbReference type="PROSITE" id="PS51819">
    <property type="entry name" value="VOC"/>
    <property type="match status" value="1"/>
</dbReference>
<dbReference type="EMBL" id="BMGB01000001">
    <property type="protein sequence ID" value="GGB00296.1"/>
    <property type="molecule type" value="Genomic_DNA"/>
</dbReference>
<dbReference type="Pfam" id="PF18029">
    <property type="entry name" value="Glyoxalase_6"/>
    <property type="match status" value="1"/>
</dbReference>
<proteinExistence type="predicted"/>
<feature type="domain" description="VOC" evidence="1">
    <location>
        <begin position="5"/>
        <end position="115"/>
    </location>
</feature>
<organism evidence="2 3">
    <name type="scientific">Conyzicola nivalis</name>
    <dbReference type="NCBI Taxonomy" id="1477021"/>
    <lineage>
        <taxon>Bacteria</taxon>
        <taxon>Bacillati</taxon>
        <taxon>Actinomycetota</taxon>
        <taxon>Actinomycetes</taxon>
        <taxon>Micrococcales</taxon>
        <taxon>Microbacteriaceae</taxon>
        <taxon>Conyzicola</taxon>
    </lineage>
</organism>
<evidence type="ECO:0000259" key="1">
    <source>
        <dbReference type="PROSITE" id="PS51819"/>
    </source>
</evidence>
<dbReference type="AlphaFoldDB" id="A0A916SHC8"/>
<reference evidence="2" key="2">
    <citation type="submission" date="2020-09" db="EMBL/GenBank/DDBJ databases">
        <authorList>
            <person name="Sun Q."/>
            <person name="Zhou Y."/>
        </authorList>
    </citation>
    <scope>NUCLEOTIDE SEQUENCE</scope>
    <source>
        <strain evidence="2">CGMCC 1.12813</strain>
    </source>
</reference>
<dbReference type="CDD" id="cd06587">
    <property type="entry name" value="VOC"/>
    <property type="match status" value="1"/>
</dbReference>
<dbReference type="Gene3D" id="3.10.180.10">
    <property type="entry name" value="2,3-Dihydroxybiphenyl 1,2-Dioxygenase, domain 1"/>
    <property type="match status" value="1"/>
</dbReference>
<name>A0A916SHC8_9MICO</name>
<keyword evidence="3" id="KW-1185">Reference proteome</keyword>